<name>A0A4Q4SPV5_9PLEO</name>
<dbReference type="InterPro" id="IPR056002">
    <property type="entry name" value="DUF7580"/>
</dbReference>
<accession>A0A4Q4SPV5</accession>
<protein>
    <recommendedName>
        <fullName evidence="1">Protein kinase domain-containing protein</fullName>
    </recommendedName>
</protein>
<evidence type="ECO:0000313" key="3">
    <source>
        <dbReference type="Proteomes" id="UP000293823"/>
    </source>
</evidence>
<evidence type="ECO:0000313" key="2">
    <source>
        <dbReference type="EMBL" id="RYO72920.1"/>
    </source>
</evidence>
<dbReference type="AlphaFoldDB" id="A0A4Q4SPV5"/>
<gene>
    <name evidence="2" type="ORF">AA0113_g641</name>
</gene>
<dbReference type="EMBL" id="PEJP01000002">
    <property type="protein sequence ID" value="RYO72920.1"/>
    <property type="molecule type" value="Genomic_DNA"/>
</dbReference>
<dbReference type="OrthoDB" id="4062651at2759"/>
<dbReference type="Proteomes" id="UP000293823">
    <property type="component" value="Unassembled WGS sequence"/>
</dbReference>
<dbReference type="Gene3D" id="1.20.120.1020">
    <property type="entry name" value="Prion-inhibition and propagation, HeLo domain"/>
    <property type="match status" value="1"/>
</dbReference>
<dbReference type="Gene3D" id="1.10.510.10">
    <property type="entry name" value="Transferase(Phosphotransferase) domain 1"/>
    <property type="match status" value="1"/>
</dbReference>
<proteinExistence type="predicted"/>
<evidence type="ECO:0000259" key="1">
    <source>
        <dbReference type="PROSITE" id="PS50011"/>
    </source>
</evidence>
<reference evidence="3" key="1">
    <citation type="journal article" date="2019" name="bioRxiv">
        <title>Genomics, evolutionary history and diagnostics of the Alternaria alternata species group including apple and Asian pear pathotypes.</title>
        <authorList>
            <person name="Armitage A.D."/>
            <person name="Cockerton H.M."/>
            <person name="Sreenivasaprasad S."/>
            <person name="Woodhall J.W."/>
            <person name="Lane C.R."/>
            <person name="Harrison R.J."/>
            <person name="Clarkson J.P."/>
        </authorList>
    </citation>
    <scope>NUCLEOTIDE SEQUENCE [LARGE SCALE GENOMIC DNA]</scope>
    <source>
        <strain evidence="3">RGR 97.0016</strain>
    </source>
</reference>
<dbReference type="InterPro" id="IPR038305">
    <property type="entry name" value="HeLo_sf"/>
</dbReference>
<dbReference type="Pfam" id="PF24476">
    <property type="entry name" value="DUF7580"/>
    <property type="match status" value="1"/>
</dbReference>
<dbReference type="InterPro" id="IPR011009">
    <property type="entry name" value="Kinase-like_dom_sf"/>
</dbReference>
<dbReference type="GO" id="GO:0005524">
    <property type="term" value="F:ATP binding"/>
    <property type="evidence" value="ECO:0007669"/>
    <property type="project" value="InterPro"/>
</dbReference>
<dbReference type="PANTHER" id="PTHR37542">
    <property type="entry name" value="HELO DOMAIN-CONTAINING PROTEIN-RELATED"/>
    <property type="match status" value="1"/>
</dbReference>
<dbReference type="PROSITE" id="PS50011">
    <property type="entry name" value="PROTEIN_KINASE_DOM"/>
    <property type="match status" value="1"/>
</dbReference>
<keyword evidence="3" id="KW-1185">Reference proteome</keyword>
<sequence>MAEAVGIGFAVVGLLAAFKGALDSYFLIESIFEKDNGLRDLVLGYNIEREKLKSWGDRFGVNAGTEKDCLLDREPEQIKRLMAEIFGRIKYYHGEAENYLTKHEASDHPVDYHMMNNVDRDFKKHLRLDSVQVDAMSKAQMSKPQKKRVKWAIKNKEKFGDVVKILRKYNEDLLGLLTESSVHAYTRALPAYVLTIPHNAFDLQQAQGLTGPANVLIRQAAHLKLLQSTAANTRDAVSIDSRLLEETTAVQSSRSICIYNIVNTSLISDDDDDDDEDVEDAPSKPRIWTEWLDIENTLSPAKKNDAQERIKTLSVMLHSAPASFRIAKCIGYRNDLSNPNRTGLVYRVPQDLGMAVPISLLDIIKRYKEKPTPPLGDRFKLAQALATTLMQLHTSDWLHKAFRGDNILFFLGLAGPITDPYVAGFEYAREVNMQSLGVRPSGQNSLDYYYHPNVGSGFSKTLDLYSLGVVLLEIAYWRPLRSKIPPEHAKSLGSIHKLFVESADHKLDAAVGSIYANVVRTCLQCKLLDDDLGDGFACAVNTEIVLQLERCVA</sequence>
<organism evidence="2 3">
    <name type="scientific">Alternaria arborescens</name>
    <dbReference type="NCBI Taxonomy" id="156630"/>
    <lineage>
        <taxon>Eukaryota</taxon>
        <taxon>Fungi</taxon>
        <taxon>Dikarya</taxon>
        <taxon>Ascomycota</taxon>
        <taxon>Pezizomycotina</taxon>
        <taxon>Dothideomycetes</taxon>
        <taxon>Pleosporomycetidae</taxon>
        <taxon>Pleosporales</taxon>
        <taxon>Pleosporineae</taxon>
        <taxon>Pleosporaceae</taxon>
        <taxon>Alternaria</taxon>
        <taxon>Alternaria sect. Alternaria</taxon>
    </lineage>
</organism>
<dbReference type="InterPro" id="IPR029498">
    <property type="entry name" value="HeLo_dom"/>
</dbReference>
<comment type="caution">
    <text evidence="2">The sequence shown here is derived from an EMBL/GenBank/DDBJ whole genome shotgun (WGS) entry which is preliminary data.</text>
</comment>
<dbReference type="InterPro" id="IPR000719">
    <property type="entry name" value="Prot_kinase_dom"/>
</dbReference>
<feature type="domain" description="Protein kinase" evidence="1">
    <location>
        <begin position="244"/>
        <end position="553"/>
    </location>
</feature>
<dbReference type="GO" id="GO:0004672">
    <property type="term" value="F:protein kinase activity"/>
    <property type="evidence" value="ECO:0007669"/>
    <property type="project" value="InterPro"/>
</dbReference>
<dbReference type="PANTHER" id="PTHR37542:SF1">
    <property type="entry name" value="PRION-INHIBITION AND PROPAGATION HELO DOMAIN-CONTAINING PROTEIN"/>
    <property type="match status" value="1"/>
</dbReference>
<dbReference type="SUPFAM" id="SSF56112">
    <property type="entry name" value="Protein kinase-like (PK-like)"/>
    <property type="match status" value="1"/>
</dbReference>
<dbReference type="Pfam" id="PF14479">
    <property type="entry name" value="HeLo"/>
    <property type="match status" value="1"/>
</dbReference>